<feature type="domain" description="Yeast cell wall synthesis Kre9/Knh1-like N-terminal" evidence="4">
    <location>
        <begin position="21"/>
        <end position="116"/>
    </location>
</feature>
<dbReference type="Pfam" id="PF10342">
    <property type="entry name" value="Kre9_KNH"/>
    <property type="match status" value="1"/>
</dbReference>
<dbReference type="EMBL" id="WHVB01000051">
    <property type="protein sequence ID" value="KAF8464959.1"/>
    <property type="molecule type" value="Genomic_DNA"/>
</dbReference>
<dbReference type="PROSITE" id="PS51257">
    <property type="entry name" value="PROKAR_LIPOPROTEIN"/>
    <property type="match status" value="1"/>
</dbReference>
<reference evidence="5" key="1">
    <citation type="submission" date="2019-10" db="EMBL/GenBank/DDBJ databases">
        <authorList>
            <consortium name="DOE Joint Genome Institute"/>
            <person name="Kuo A."/>
            <person name="Miyauchi S."/>
            <person name="Kiss E."/>
            <person name="Drula E."/>
            <person name="Kohler A."/>
            <person name="Sanchez-Garcia M."/>
            <person name="Andreopoulos B."/>
            <person name="Barry K.W."/>
            <person name="Bonito G."/>
            <person name="Buee M."/>
            <person name="Carver A."/>
            <person name="Chen C."/>
            <person name="Cichocki N."/>
            <person name="Clum A."/>
            <person name="Culley D."/>
            <person name="Crous P.W."/>
            <person name="Fauchery L."/>
            <person name="Girlanda M."/>
            <person name="Hayes R."/>
            <person name="Keri Z."/>
            <person name="LaButti K."/>
            <person name="Lipzen A."/>
            <person name="Lombard V."/>
            <person name="Magnuson J."/>
            <person name="Maillard F."/>
            <person name="Morin E."/>
            <person name="Murat C."/>
            <person name="Nolan M."/>
            <person name="Ohm R."/>
            <person name="Pangilinan J."/>
            <person name="Pereira M."/>
            <person name="Perotto S."/>
            <person name="Peter M."/>
            <person name="Riley R."/>
            <person name="Sitrit Y."/>
            <person name="Stielow B."/>
            <person name="Szollosi G."/>
            <person name="Zifcakova L."/>
            <person name="Stursova M."/>
            <person name="Spatafora J.W."/>
            <person name="Tedersoo L."/>
            <person name="Vaario L.-M."/>
            <person name="Yamada A."/>
            <person name="Yan M."/>
            <person name="Wang P."/>
            <person name="Xu J."/>
            <person name="Bruns T."/>
            <person name="Baldrian P."/>
            <person name="Vilgalys R."/>
            <person name="Henrissat B."/>
            <person name="Grigoriev I.V."/>
            <person name="Hibbett D."/>
            <person name="Nagy L.G."/>
            <person name="Martin F.M."/>
        </authorList>
    </citation>
    <scope>NUCLEOTIDE SEQUENCE</scope>
    <source>
        <strain evidence="5">Prilba</strain>
    </source>
</reference>
<feature type="compositionally biased region" description="Polar residues" evidence="2">
    <location>
        <begin position="143"/>
        <end position="165"/>
    </location>
</feature>
<keyword evidence="1 3" id="KW-0732">Signal</keyword>
<evidence type="ECO:0000256" key="1">
    <source>
        <dbReference type="ARBA" id="ARBA00022729"/>
    </source>
</evidence>
<organism evidence="5 6">
    <name type="scientific">Russula ochroleuca</name>
    <dbReference type="NCBI Taxonomy" id="152965"/>
    <lineage>
        <taxon>Eukaryota</taxon>
        <taxon>Fungi</taxon>
        <taxon>Dikarya</taxon>
        <taxon>Basidiomycota</taxon>
        <taxon>Agaricomycotina</taxon>
        <taxon>Agaricomycetes</taxon>
        <taxon>Russulales</taxon>
        <taxon>Russulaceae</taxon>
        <taxon>Russula</taxon>
    </lineage>
</organism>
<dbReference type="AlphaFoldDB" id="A0A9P5JVV2"/>
<name>A0A9P5JVV2_9AGAM</name>
<evidence type="ECO:0000313" key="6">
    <source>
        <dbReference type="Proteomes" id="UP000759537"/>
    </source>
</evidence>
<dbReference type="Proteomes" id="UP000759537">
    <property type="component" value="Unassembled WGS sequence"/>
</dbReference>
<comment type="caution">
    <text evidence="5">The sequence shown here is derived from an EMBL/GenBank/DDBJ whole genome shotgun (WGS) entry which is preliminary data.</text>
</comment>
<evidence type="ECO:0000256" key="3">
    <source>
        <dbReference type="SAM" id="SignalP"/>
    </source>
</evidence>
<evidence type="ECO:0000313" key="5">
    <source>
        <dbReference type="EMBL" id="KAF8464959.1"/>
    </source>
</evidence>
<feature type="signal peptide" evidence="3">
    <location>
        <begin position="1"/>
        <end position="16"/>
    </location>
</feature>
<accession>A0A9P5JVV2</accession>
<reference evidence="5" key="2">
    <citation type="journal article" date="2020" name="Nat. Commun.">
        <title>Large-scale genome sequencing of mycorrhizal fungi provides insights into the early evolution of symbiotic traits.</title>
        <authorList>
            <person name="Miyauchi S."/>
            <person name="Kiss E."/>
            <person name="Kuo A."/>
            <person name="Drula E."/>
            <person name="Kohler A."/>
            <person name="Sanchez-Garcia M."/>
            <person name="Morin E."/>
            <person name="Andreopoulos B."/>
            <person name="Barry K.W."/>
            <person name="Bonito G."/>
            <person name="Buee M."/>
            <person name="Carver A."/>
            <person name="Chen C."/>
            <person name="Cichocki N."/>
            <person name="Clum A."/>
            <person name="Culley D."/>
            <person name="Crous P.W."/>
            <person name="Fauchery L."/>
            <person name="Girlanda M."/>
            <person name="Hayes R.D."/>
            <person name="Keri Z."/>
            <person name="LaButti K."/>
            <person name="Lipzen A."/>
            <person name="Lombard V."/>
            <person name="Magnuson J."/>
            <person name="Maillard F."/>
            <person name="Murat C."/>
            <person name="Nolan M."/>
            <person name="Ohm R.A."/>
            <person name="Pangilinan J."/>
            <person name="Pereira M.F."/>
            <person name="Perotto S."/>
            <person name="Peter M."/>
            <person name="Pfister S."/>
            <person name="Riley R."/>
            <person name="Sitrit Y."/>
            <person name="Stielow J.B."/>
            <person name="Szollosi G."/>
            <person name="Zifcakova L."/>
            <person name="Stursova M."/>
            <person name="Spatafora J.W."/>
            <person name="Tedersoo L."/>
            <person name="Vaario L.M."/>
            <person name="Yamada A."/>
            <person name="Yan M."/>
            <person name="Wang P."/>
            <person name="Xu J."/>
            <person name="Bruns T."/>
            <person name="Baldrian P."/>
            <person name="Vilgalys R."/>
            <person name="Dunand C."/>
            <person name="Henrissat B."/>
            <person name="Grigoriev I.V."/>
            <person name="Hibbett D."/>
            <person name="Nagy L.G."/>
            <person name="Martin F.M."/>
        </authorList>
    </citation>
    <scope>NUCLEOTIDE SEQUENCE</scope>
    <source>
        <strain evidence="5">Prilba</strain>
    </source>
</reference>
<dbReference type="InterPro" id="IPR052479">
    <property type="entry name" value="GPI-anchor_Adhesion_Reg"/>
</dbReference>
<evidence type="ECO:0000259" key="4">
    <source>
        <dbReference type="Pfam" id="PF10342"/>
    </source>
</evidence>
<dbReference type="PANTHER" id="PTHR35185">
    <property type="entry name" value="SERINE/THREONINE-RICH PROTEIN ADG2-RELATED"/>
    <property type="match status" value="1"/>
</dbReference>
<feature type="chain" id="PRO_5040479610" description="Yeast cell wall synthesis Kre9/Knh1-like N-terminal domain-containing protein" evidence="3">
    <location>
        <begin position="17"/>
        <end position="188"/>
    </location>
</feature>
<keyword evidence="6" id="KW-1185">Reference proteome</keyword>
<feature type="region of interest" description="Disordered" evidence="2">
    <location>
        <begin position="137"/>
        <end position="168"/>
    </location>
</feature>
<proteinExistence type="predicted"/>
<gene>
    <name evidence="5" type="ORF">DFH94DRAFT_784464</name>
</gene>
<dbReference type="OrthoDB" id="5316007at2759"/>
<dbReference type="InterPro" id="IPR018466">
    <property type="entry name" value="Kre9/Knh1-like_N"/>
</dbReference>
<dbReference type="PANTHER" id="PTHR35185:SF1">
    <property type="entry name" value="UPF0619 GPI-ANCHORED MEMBRANE PROTEIN C1322.10"/>
    <property type="match status" value="1"/>
</dbReference>
<sequence length="188" mass="19327">MRSLITLFSLVASACAYSILTPSNSSGWTIGVTNNVTWTRVNTDANTFTLLLVNQDKTIMPTGQEILIATVDGTLDTIAIPPPSGGFPVGTGFQVNFVKDPQDLTTILAQSGQFTITKSNSTSATTTPSNTVVAPAAATNPSQTTDTDSSALNPTDSASNSTSKNGADRVTAAGSTGLIFAALAAFFL</sequence>
<protein>
    <recommendedName>
        <fullName evidence="4">Yeast cell wall synthesis Kre9/Knh1-like N-terminal domain-containing protein</fullName>
    </recommendedName>
</protein>
<evidence type="ECO:0000256" key="2">
    <source>
        <dbReference type="SAM" id="MobiDB-lite"/>
    </source>
</evidence>